<keyword evidence="6" id="KW-1003">Cell membrane</keyword>
<dbReference type="NCBIfam" id="TIGR01947">
    <property type="entry name" value="rnfG"/>
    <property type="match status" value="1"/>
</dbReference>
<evidence type="ECO:0000256" key="2">
    <source>
        <dbReference type="ARBA" id="ARBA00022553"/>
    </source>
</evidence>
<comment type="subcellular location">
    <subcellularLocation>
        <location evidence="6">Cell inner membrane</location>
        <topology evidence="6">Single-pass membrane protein</topology>
    </subcellularLocation>
</comment>
<dbReference type="EMBL" id="NVWI01000007">
    <property type="protein sequence ID" value="PCJ40864.1"/>
    <property type="molecule type" value="Genomic_DNA"/>
</dbReference>
<evidence type="ECO:0000256" key="4">
    <source>
        <dbReference type="ARBA" id="ARBA00022643"/>
    </source>
</evidence>
<comment type="cofactor">
    <cofactor evidence="6">
        <name>FMN</name>
        <dbReference type="ChEBI" id="CHEBI:58210"/>
    </cofactor>
</comment>
<sequence length="214" mass="23520">MPNDLQRSIMQNAFKLASFAAVVAIILALVYAISETRITQQQLNAQRQALNIIFPETQHDNDLIDDSFILNLLTSEFNNLDLLGLRESSSAYIARNNMQIRGIILPAIARDGYSGDINILLGISTDGSVTGVRVIAHRETPGLGDKIDLRFSNWILSFNNRSLGNPEPAAWTVKKDGGEFDQFTGATITPRAVTVATAKALQFFEENKSLLLAL</sequence>
<dbReference type="GO" id="GO:0005886">
    <property type="term" value="C:plasma membrane"/>
    <property type="evidence" value="ECO:0007669"/>
    <property type="project" value="UniProtKB-SubCell"/>
</dbReference>
<feature type="modified residue" description="FMN phosphoryl threonine" evidence="6">
    <location>
        <position position="187"/>
    </location>
</feature>
<evidence type="ECO:0000256" key="5">
    <source>
        <dbReference type="ARBA" id="ARBA00022982"/>
    </source>
</evidence>
<comment type="subunit">
    <text evidence="6">The complex is composed of six subunits: RnfA, RnfB, RnfC, RnfD, RnfE and RnfG.</text>
</comment>
<dbReference type="AlphaFoldDB" id="A0A2A5CAE6"/>
<dbReference type="Pfam" id="PF04205">
    <property type="entry name" value="FMN_bind"/>
    <property type="match status" value="1"/>
</dbReference>
<dbReference type="PIRSF" id="PIRSF006091">
    <property type="entry name" value="E_trnsport_RnfG"/>
    <property type="match status" value="1"/>
</dbReference>
<feature type="domain" description="FMN-binding" evidence="7">
    <location>
        <begin position="112"/>
        <end position="204"/>
    </location>
</feature>
<dbReference type="GO" id="GO:0022900">
    <property type="term" value="P:electron transport chain"/>
    <property type="evidence" value="ECO:0007669"/>
    <property type="project" value="UniProtKB-UniRule"/>
</dbReference>
<evidence type="ECO:0000259" key="7">
    <source>
        <dbReference type="SMART" id="SM00900"/>
    </source>
</evidence>
<dbReference type="PANTHER" id="PTHR36118">
    <property type="entry name" value="ION-TRANSLOCATING OXIDOREDUCTASE COMPLEX SUBUNIT G"/>
    <property type="match status" value="1"/>
</dbReference>
<dbReference type="EC" id="7.-.-.-" evidence="6"/>
<dbReference type="GO" id="GO:0010181">
    <property type="term" value="F:FMN binding"/>
    <property type="evidence" value="ECO:0007669"/>
    <property type="project" value="InterPro"/>
</dbReference>
<dbReference type="NCBIfam" id="NF002519">
    <property type="entry name" value="PRK01908.1"/>
    <property type="match status" value="1"/>
</dbReference>
<comment type="similarity">
    <text evidence="6">Belongs to the RnfG family.</text>
</comment>
<evidence type="ECO:0000256" key="1">
    <source>
        <dbReference type="ARBA" id="ARBA00022448"/>
    </source>
</evidence>
<keyword evidence="3 6" id="KW-0285">Flavoprotein</keyword>
<reference evidence="9" key="1">
    <citation type="submission" date="2017-08" db="EMBL/GenBank/DDBJ databases">
        <title>A dynamic microbial community with high functional redundancy inhabits the cold, oxic subseafloor aquifer.</title>
        <authorList>
            <person name="Tully B.J."/>
            <person name="Wheat C.G."/>
            <person name="Glazer B.T."/>
            <person name="Huber J.A."/>
        </authorList>
    </citation>
    <scope>NUCLEOTIDE SEQUENCE [LARGE SCALE GENOMIC DNA]</scope>
</reference>
<keyword evidence="6" id="KW-0472">Membrane</keyword>
<dbReference type="InterPro" id="IPR007329">
    <property type="entry name" value="FMN-bd"/>
</dbReference>
<dbReference type="InterPro" id="IPR010209">
    <property type="entry name" value="Ion_transpt_RnfG/RsxG"/>
</dbReference>
<evidence type="ECO:0000256" key="3">
    <source>
        <dbReference type="ARBA" id="ARBA00022630"/>
    </source>
</evidence>
<keyword evidence="6" id="KW-1278">Translocase</keyword>
<dbReference type="SMART" id="SM00900">
    <property type="entry name" value="FMN_bind"/>
    <property type="match status" value="1"/>
</dbReference>
<keyword evidence="6" id="KW-1133">Transmembrane helix</keyword>
<keyword evidence="6" id="KW-0812">Transmembrane</keyword>
<organism evidence="8 9">
    <name type="scientific">SAR86 cluster bacterium</name>
    <dbReference type="NCBI Taxonomy" id="2030880"/>
    <lineage>
        <taxon>Bacteria</taxon>
        <taxon>Pseudomonadati</taxon>
        <taxon>Pseudomonadota</taxon>
        <taxon>Gammaproteobacteria</taxon>
        <taxon>SAR86 cluster</taxon>
    </lineage>
</organism>
<dbReference type="Proteomes" id="UP000228987">
    <property type="component" value="Unassembled WGS sequence"/>
</dbReference>
<dbReference type="PANTHER" id="PTHR36118:SF1">
    <property type="entry name" value="ION-TRANSLOCATING OXIDOREDUCTASE COMPLEX SUBUNIT G"/>
    <property type="match status" value="1"/>
</dbReference>
<dbReference type="HAMAP" id="MF_00479">
    <property type="entry name" value="RsxG_RnfG"/>
    <property type="match status" value="1"/>
</dbReference>
<keyword evidence="4 6" id="KW-0288">FMN</keyword>
<evidence type="ECO:0000313" key="9">
    <source>
        <dbReference type="Proteomes" id="UP000228987"/>
    </source>
</evidence>
<protein>
    <recommendedName>
        <fullName evidence="6">Ion-translocating oxidoreductase complex subunit G</fullName>
        <ecNumber evidence="6">7.-.-.-</ecNumber>
    </recommendedName>
    <alternativeName>
        <fullName evidence="6">Rnf electron transport complex subunit G</fullName>
    </alternativeName>
</protein>
<proteinExistence type="inferred from homology"/>
<keyword evidence="6" id="KW-0997">Cell inner membrane</keyword>
<evidence type="ECO:0000256" key="6">
    <source>
        <dbReference type="HAMAP-Rule" id="MF_00479"/>
    </source>
</evidence>
<keyword evidence="2 6" id="KW-0597">Phosphoprotein</keyword>
<accession>A0A2A5CAE6</accession>
<keyword evidence="1 6" id="KW-0813">Transport</keyword>
<evidence type="ECO:0000313" key="8">
    <source>
        <dbReference type="EMBL" id="PCJ40864.1"/>
    </source>
</evidence>
<comment type="function">
    <text evidence="6">Part of a membrane-bound complex that couples electron transfer with translocation of ions across the membrane.</text>
</comment>
<keyword evidence="5 6" id="KW-0249">Electron transport</keyword>
<name>A0A2A5CAE6_9GAMM</name>
<gene>
    <name evidence="6" type="primary">rnfG</name>
    <name evidence="8" type="ORF">COA71_09680</name>
</gene>
<comment type="caution">
    <text evidence="8">The sequence shown here is derived from an EMBL/GenBank/DDBJ whole genome shotgun (WGS) entry which is preliminary data.</text>
</comment>
<dbReference type="GO" id="GO:0009055">
    <property type="term" value="F:electron transfer activity"/>
    <property type="evidence" value="ECO:0007669"/>
    <property type="project" value="InterPro"/>
</dbReference>